<accession>A0A382VIL7</accession>
<keyword evidence="2" id="KW-0472">Membrane</keyword>
<protein>
    <submittedName>
        <fullName evidence="3">Uncharacterized protein</fullName>
    </submittedName>
</protein>
<dbReference type="AlphaFoldDB" id="A0A382VIL7"/>
<evidence type="ECO:0000256" key="2">
    <source>
        <dbReference type="SAM" id="Phobius"/>
    </source>
</evidence>
<proteinExistence type="predicted"/>
<keyword evidence="2" id="KW-1133">Transmembrane helix</keyword>
<name>A0A382VIL7_9ZZZZ</name>
<feature type="compositionally biased region" description="Acidic residues" evidence="1">
    <location>
        <begin position="192"/>
        <end position="223"/>
    </location>
</feature>
<keyword evidence="2" id="KW-0812">Transmembrane</keyword>
<evidence type="ECO:0000256" key="1">
    <source>
        <dbReference type="SAM" id="MobiDB-lite"/>
    </source>
</evidence>
<feature type="region of interest" description="Disordered" evidence="1">
    <location>
        <begin position="154"/>
        <end position="251"/>
    </location>
</feature>
<sequence length="251" mass="27249">PLPDMGSTSAVRVDVTFVSYRNSGSTHFKTGMFDGDCGVLPAHESLHEDSWQLSEVDLGPGEKVEFTLYTQPGKKCILVEWIEPIANPGTLATMDVEVAIYWPRMFTVPVGLITFLMAGFAFIGAQKTGKVYKELKYPEGRPEKKVEEAVLEAAEAEQRGDQLGVPEVETPEDTDTAIVEGPSLAEAAASSEQDDAASTDEETPTEESPAETEASDDEEEPEAENAAASWTDEQLLGAGWTQEQIDAMRND</sequence>
<organism evidence="3">
    <name type="scientific">marine metagenome</name>
    <dbReference type="NCBI Taxonomy" id="408172"/>
    <lineage>
        <taxon>unclassified sequences</taxon>
        <taxon>metagenomes</taxon>
        <taxon>ecological metagenomes</taxon>
    </lineage>
</organism>
<evidence type="ECO:0000313" key="3">
    <source>
        <dbReference type="EMBL" id="SVD46343.1"/>
    </source>
</evidence>
<dbReference type="EMBL" id="UINC01152254">
    <property type="protein sequence ID" value="SVD46343.1"/>
    <property type="molecule type" value="Genomic_DNA"/>
</dbReference>
<feature type="transmembrane region" description="Helical" evidence="2">
    <location>
        <begin position="101"/>
        <end position="123"/>
    </location>
</feature>
<feature type="non-terminal residue" evidence="3">
    <location>
        <position position="1"/>
    </location>
</feature>
<gene>
    <name evidence="3" type="ORF">METZ01_LOCUS399197</name>
</gene>
<reference evidence="3" key="1">
    <citation type="submission" date="2018-05" db="EMBL/GenBank/DDBJ databases">
        <authorList>
            <person name="Lanie J.A."/>
            <person name="Ng W.-L."/>
            <person name="Kazmierczak K.M."/>
            <person name="Andrzejewski T.M."/>
            <person name="Davidsen T.M."/>
            <person name="Wayne K.J."/>
            <person name="Tettelin H."/>
            <person name="Glass J.I."/>
            <person name="Rusch D."/>
            <person name="Podicherti R."/>
            <person name="Tsui H.-C.T."/>
            <person name="Winkler M.E."/>
        </authorList>
    </citation>
    <scope>NUCLEOTIDE SEQUENCE</scope>
</reference>